<sequence length="270" mass="30622">MTKKKNKISALKELIVQNKASGQPMVSSLVVAEHFKKQHKDVLKAINNLDCPKEFNGRNFAPVEYLDSKGEARPAVNMTRDGFSILAMGFTGKKAMEWKVKFLEAFNAMEKQLTPHIVPTKFSYVPLKPEELRGIKGLMKYWCYLDGITFNEAVAQVQTITRCPNMDEMDYGAAKMAWDFVLACISRVPSKSATPKCTEDDLAPVYGLLDYWEHWQKGAYAQRMEEMCKCMRIDSVQQLPESCLPHAVSGLWMKINIEIGRNDALQEARA</sequence>
<protein>
    <submittedName>
        <fullName evidence="1">Rha family transcriptional regulator</fullName>
    </submittedName>
</protein>
<comment type="caution">
    <text evidence="1">The sequence shown here is derived from an EMBL/GenBank/DDBJ whole genome shotgun (WGS) entry which is preliminary data.</text>
</comment>
<dbReference type="OrthoDB" id="9808959at2"/>
<accession>A0A6N6N2E3</accession>
<reference evidence="1 2" key="1">
    <citation type="journal article" date="2017" name="Int. J. Syst. Evol. Microbiol.">
        <title>Desulfovibrio senegalensis sp. nov., a mesophilic sulfate reducer isolated from marine sediment.</title>
        <authorList>
            <person name="Thioye A."/>
            <person name="Gam Z.B.A."/>
            <person name="Mbengue M."/>
            <person name="Cayol J.L."/>
            <person name="Joseph-Bartoli M."/>
            <person name="Toure-Kane C."/>
            <person name="Labat M."/>
        </authorList>
    </citation>
    <scope>NUCLEOTIDE SEQUENCE [LARGE SCALE GENOMIC DNA]</scope>
    <source>
        <strain evidence="1 2">DSM 101509</strain>
    </source>
</reference>
<dbReference type="EMBL" id="WAIE01000007">
    <property type="protein sequence ID" value="KAB1440361.1"/>
    <property type="molecule type" value="Genomic_DNA"/>
</dbReference>
<evidence type="ECO:0000313" key="1">
    <source>
        <dbReference type="EMBL" id="KAB1440361.1"/>
    </source>
</evidence>
<dbReference type="InterPro" id="IPR014054">
    <property type="entry name" value="Phage_regulatory_Rha"/>
</dbReference>
<evidence type="ECO:0000313" key="2">
    <source>
        <dbReference type="Proteomes" id="UP000438699"/>
    </source>
</evidence>
<organism evidence="1 2">
    <name type="scientific">Pseudodesulfovibrio senegalensis</name>
    <dbReference type="NCBI Taxonomy" id="1721087"/>
    <lineage>
        <taxon>Bacteria</taxon>
        <taxon>Pseudomonadati</taxon>
        <taxon>Thermodesulfobacteriota</taxon>
        <taxon>Desulfovibrionia</taxon>
        <taxon>Desulfovibrionales</taxon>
        <taxon>Desulfovibrionaceae</taxon>
    </lineage>
</organism>
<gene>
    <name evidence="1" type="ORF">F8A88_14025</name>
</gene>
<dbReference type="Pfam" id="PF09669">
    <property type="entry name" value="Phage_pRha"/>
    <property type="match status" value="1"/>
</dbReference>
<dbReference type="AlphaFoldDB" id="A0A6N6N2E3"/>
<name>A0A6N6N2E3_9BACT</name>
<proteinExistence type="predicted"/>
<dbReference type="NCBIfam" id="TIGR02681">
    <property type="entry name" value="phage_pRha"/>
    <property type="match status" value="1"/>
</dbReference>
<dbReference type="Proteomes" id="UP000438699">
    <property type="component" value="Unassembled WGS sequence"/>
</dbReference>
<keyword evidence="2" id="KW-1185">Reference proteome</keyword>
<dbReference type="RefSeq" id="WP_151151802.1">
    <property type="nucleotide sequence ID" value="NZ_WAIE01000007.1"/>
</dbReference>